<comment type="caution">
    <text evidence="1">The sequence shown here is derived from an EMBL/GenBank/DDBJ whole genome shotgun (WGS) entry which is preliminary data.</text>
</comment>
<evidence type="ECO:0000313" key="1">
    <source>
        <dbReference type="EMBL" id="KAL3683258.1"/>
    </source>
</evidence>
<gene>
    <name evidence="1" type="ORF">R1sor_001280</name>
</gene>
<dbReference type="EMBL" id="JBJQOH010000006">
    <property type="protein sequence ID" value="KAL3683258.1"/>
    <property type="molecule type" value="Genomic_DNA"/>
</dbReference>
<dbReference type="AlphaFoldDB" id="A0ABD3GWD6"/>
<dbReference type="Proteomes" id="UP001633002">
    <property type="component" value="Unassembled WGS sequence"/>
</dbReference>
<name>A0ABD3GWD6_9MARC</name>
<sequence length="101" mass="10849">MERQEVTTTISGDSVVREYDSAAVGFVPVTELSPMELFNILEGAGVLRLPVAQESELVWVETLWDGEHVPAYLPYGTLLGGGGELYRAGLEIGEQGIGHCA</sequence>
<proteinExistence type="predicted"/>
<evidence type="ECO:0000313" key="2">
    <source>
        <dbReference type="Proteomes" id="UP001633002"/>
    </source>
</evidence>
<protein>
    <submittedName>
        <fullName evidence="1">Uncharacterized protein</fullName>
    </submittedName>
</protein>
<reference evidence="1 2" key="1">
    <citation type="submission" date="2024-09" db="EMBL/GenBank/DDBJ databases">
        <title>Chromosome-scale assembly of Riccia sorocarpa.</title>
        <authorList>
            <person name="Paukszto L."/>
        </authorList>
    </citation>
    <scope>NUCLEOTIDE SEQUENCE [LARGE SCALE GENOMIC DNA]</scope>
    <source>
        <strain evidence="1">LP-2024</strain>
        <tissue evidence="1">Aerial parts of the thallus</tissue>
    </source>
</reference>
<keyword evidence="2" id="KW-1185">Reference proteome</keyword>
<accession>A0ABD3GWD6</accession>
<organism evidence="1 2">
    <name type="scientific">Riccia sorocarpa</name>
    <dbReference type="NCBI Taxonomy" id="122646"/>
    <lineage>
        <taxon>Eukaryota</taxon>
        <taxon>Viridiplantae</taxon>
        <taxon>Streptophyta</taxon>
        <taxon>Embryophyta</taxon>
        <taxon>Marchantiophyta</taxon>
        <taxon>Marchantiopsida</taxon>
        <taxon>Marchantiidae</taxon>
        <taxon>Marchantiales</taxon>
        <taxon>Ricciaceae</taxon>
        <taxon>Riccia</taxon>
    </lineage>
</organism>